<keyword evidence="1" id="KW-0472">Membrane</keyword>
<gene>
    <name evidence="2" type="ORF">SY85_14805</name>
</gene>
<keyword evidence="1" id="KW-0812">Transmembrane</keyword>
<dbReference type="AlphaFoldDB" id="A0A172TWX0"/>
<protein>
    <submittedName>
        <fullName evidence="2">Uncharacterized protein</fullName>
    </submittedName>
</protein>
<dbReference type="OrthoDB" id="676310at2"/>
<dbReference type="RefSeq" id="WP_066405690.1">
    <property type="nucleotide sequence ID" value="NZ_CP011390.1"/>
</dbReference>
<organism evidence="2 3">
    <name type="scientific">Flavisolibacter tropicus</name>
    <dbReference type="NCBI Taxonomy" id="1492898"/>
    <lineage>
        <taxon>Bacteria</taxon>
        <taxon>Pseudomonadati</taxon>
        <taxon>Bacteroidota</taxon>
        <taxon>Chitinophagia</taxon>
        <taxon>Chitinophagales</taxon>
        <taxon>Chitinophagaceae</taxon>
        <taxon>Flavisolibacter</taxon>
    </lineage>
</organism>
<keyword evidence="3" id="KW-1185">Reference proteome</keyword>
<keyword evidence="1" id="KW-1133">Transmembrane helix</keyword>
<dbReference type="EMBL" id="CP011390">
    <property type="protein sequence ID" value="ANE51585.1"/>
    <property type="molecule type" value="Genomic_DNA"/>
</dbReference>
<name>A0A172TWX0_9BACT</name>
<proteinExistence type="predicted"/>
<evidence type="ECO:0000256" key="1">
    <source>
        <dbReference type="SAM" id="Phobius"/>
    </source>
</evidence>
<reference evidence="3" key="1">
    <citation type="submission" date="2015-01" db="EMBL/GenBank/DDBJ databases">
        <title>Flavisolibacter sp./LCS9/ whole genome sequencing.</title>
        <authorList>
            <person name="Kim M.K."/>
            <person name="Srinivasan S."/>
            <person name="Lee J.-J."/>
        </authorList>
    </citation>
    <scope>NUCLEOTIDE SEQUENCE [LARGE SCALE GENOMIC DNA]</scope>
    <source>
        <strain evidence="3">LCS9</strain>
    </source>
</reference>
<evidence type="ECO:0000313" key="3">
    <source>
        <dbReference type="Proteomes" id="UP000077177"/>
    </source>
</evidence>
<evidence type="ECO:0000313" key="2">
    <source>
        <dbReference type="EMBL" id="ANE51585.1"/>
    </source>
</evidence>
<reference evidence="2 3" key="2">
    <citation type="journal article" date="2016" name="Int. J. Syst. Evol. Microbiol.">
        <title>Flavisolibacter tropicus sp. nov., isolated from tropical soil.</title>
        <authorList>
            <person name="Lee J.J."/>
            <person name="Kang M.S."/>
            <person name="Kim G.S."/>
            <person name="Lee C.S."/>
            <person name="Lim S."/>
            <person name="Lee J."/>
            <person name="Roh S.H."/>
            <person name="Kang H."/>
            <person name="Ha J.M."/>
            <person name="Bae S."/>
            <person name="Jung H.Y."/>
            <person name="Kim M.K."/>
        </authorList>
    </citation>
    <scope>NUCLEOTIDE SEQUENCE [LARGE SCALE GENOMIC DNA]</scope>
    <source>
        <strain evidence="2 3">LCS9</strain>
    </source>
</reference>
<accession>A0A172TWX0</accession>
<dbReference type="KEGG" id="fla:SY85_14805"/>
<feature type="transmembrane region" description="Helical" evidence="1">
    <location>
        <begin position="6"/>
        <end position="26"/>
    </location>
</feature>
<sequence>MKNSTLAVGLGVISLVAVGWVVGVLMQRNAMLKRQMKVADAGYETAYDILYPPKKGKSYF</sequence>
<dbReference type="Proteomes" id="UP000077177">
    <property type="component" value="Chromosome"/>
</dbReference>